<feature type="domain" description="AB hydrolase-1" evidence="3">
    <location>
        <begin position="29"/>
        <end position="172"/>
    </location>
</feature>
<gene>
    <name evidence="4" type="ORF">NX782_12015</name>
</gene>
<dbReference type="Gene3D" id="3.40.50.1820">
    <property type="entry name" value="alpha/beta hydrolase"/>
    <property type="match status" value="1"/>
</dbReference>
<proteinExistence type="inferred from homology"/>
<evidence type="ECO:0000313" key="4">
    <source>
        <dbReference type="EMBL" id="MCS0589928.1"/>
    </source>
</evidence>
<dbReference type="PANTHER" id="PTHR43798:SF14">
    <property type="entry name" value="SERINE HYDROLASE-LIKE PROTEIN DDB_G0286239"/>
    <property type="match status" value="1"/>
</dbReference>
<dbReference type="PANTHER" id="PTHR43798">
    <property type="entry name" value="MONOACYLGLYCEROL LIPASE"/>
    <property type="match status" value="1"/>
</dbReference>
<dbReference type="SUPFAM" id="SSF53474">
    <property type="entry name" value="alpha/beta-Hydrolases"/>
    <property type="match status" value="1"/>
</dbReference>
<dbReference type="EMBL" id="JANUGX010000012">
    <property type="protein sequence ID" value="MCS0589928.1"/>
    <property type="molecule type" value="Genomic_DNA"/>
</dbReference>
<dbReference type="Proteomes" id="UP001205560">
    <property type="component" value="Unassembled WGS sequence"/>
</dbReference>
<dbReference type="RefSeq" id="WP_258845702.1">
    <property type="nucleotide sequence ID" value="NZ_JANUGX010000012.1"/>
</dbReference>
<evidence type="ECO:0000313" key="5">
    <source>
        <dbReference type="Proteomes" id="UP001205560"/>
    </source>
</evidence>
<dbReference type="InterPro" id="IPR050266">
    <property type="entry name" value="AB_hydrolase_sf"/>
</dbReference>
<sequence>MKPSRSEFLTIRGLRTHVRHWGREGAPKLFMAHGWMDMSASFQFVVDALEGDWHVIAHDWRGFGLTERPGTDTYWFPDYFADLDAILDHYAPGEAVDLLGHSMGGNIASVYAGICPARIKRLINLEGFGLAPTRPEQAPGRYAKWLDELKAPPAMRPYASLDEVAQRLQKTNPRLPAARAAYLAQHWAAQNADGQWEILGDPAHKMHGPLLYHVDEVLACWRRITAPVLWVEAEHTNMWLWMGPKEEARHEVERRMACLAKVTPKMMPEAGHMLHHDQPEMLARMIEAFLAE</sequence>
<accession>A0ABT2A6U5</accession>
<comment type="caution">
    <text evidence="4">The sequence shown here is derived from an EMBL/GenBank/DDBJ whole genome shotgun (WGS) entry which is preliminary data.</text>
</comment>
<reference evidence="4 5" key="1">
    <citation type="submission" date="2022-08" db="EMBL/GenBank/DDBJ databases">
        <title>Reclassification of Massilia species as members of the genera Telluria, Duganella, Pseudoduganella, Mokoshia gen. nov. and Zemynaea gen. nov. using orthogonal and non-orthogonal genome-based approaches.</title>
        <authorList>
            <person name="Bowman J.P."/>
        </authorList>
    </citation>
    <scope>NUCLEOTIDE SEQUENCE [LARGE SCALE GENOMIC DNA]</scope>
    <source>
        <strain evidence="4 5">LMG 28164</strain>
    </source>
</reference>
<evidence type="ECO:0000256" key="2">
    <source>
        <dbReference type="ARBA" id="ARBA00022801"/>
    </source>
</evidence>
<protein>
    <submittedName>
        <fullName evidence="4">Alpha/beta hydrolase</fullName>
    </submittedName>
</protein>
<dbReference type="InterPro" id="IPR029058">
    <property type="entry name" value="AB_hydrolase_fold"/>
</dbReference>
<organism evidence="4 5">
    <name type="scientific">Massilia norwichensis</name>
    <dbReference type="NCBI Taxonomy" id="1442366"/>
    <lineage>
        <taxon>Bacteria</taxon>
        <taxon>Pseudomonadati</taxon>
        <taxon>Pseudomonadota</taxon>
        <taxon>Betaproteobacteria</taxon>
        <taxon>Burkholderiales</taxon>
        <taxon>Oxalobacteraceae</taxon>
        <taxon>Telluria group</taxon>
        <taxon>Massilia</taxon>
    </lineage>
</organism>
<evidence type="ECO:0000259" key="3">
    <source>
        <dbReference type="Pfam" id="PF00561"/>
    </source>
</evidence>
<evidence type="ECO:0000256" key="1">
    <source>
        <dbReference type="ARBA" id="ARBA00008645"/>
    </source>
</evidence>
<comment type="similarity">
    <text evidence="1">Belongs to the AB hydrolase superfamily.</text>
</comment>
<name>A0ABT2A6U5_9BURK</name>
<dbReference type="GO" id="GO:0016787">
    <property type="term" value="F:hydrolase activity"/>
    <property type="evidence" value="ECO:0007669"/>
    <property type="project" value="UniProtKB-KW"/>
</dbReference>
<keyword evidence="5" id="KW-1185">Reference proteome</keyword>
<dbReference type="PRINTS" id="PR00111">
    <property type="entry name" value="ABHYDROLASE"/>
</dbReference>
<dbReference type="InterPro" id="IPR000073">
    <property type="entry name" value="AB_hydrolase_1"/>
</dbReference>
<keyword evidence="2 4" id="KW-0378">Hydrolase</keyword>
<dbReference type="Pfam" id="PF00561">
    <property type="entry name" value="Abhydrolase_1"/>
    <property type="match status" value="1"/>
</dbReference>